<accession>A0A7J9JLS7</accession>
<reference evidence="2 3" key="1">
    <citation type="journal article" date="2019" name="Genome Biol. Evol.">
        <title>Insights into the evolution of the New World diploid cottons (Gossypium, subgenus Houzingenia) based on genome sequencing.</title>
        <authorList>
            <person name="Grover C.E."/>
            <person name="Arick M.A. 2nd"/>
            <person name="Thrash A."/>
            <person name="Conover J.L."/>
            <person name="Sanders W.S."/>
            <person name="Peterson D.G."/>
            <person name="Frelichowski J.E."/>
            <person name="Scheffler J.A."/>
            <person name="Scheffler B.E."/>
            <person name="Wendel J.F."/>
        </authorList>
    </citation>
    <scope>NUCLEOTIDE SEQUENCE [LARGE SCALE GENOMIC DNA]</scope>
    <source>
        <strain evidence="2">6</strain>
        <tissue evidence="2">Leaf</tissue>
    </source>
</reference>
<name>A0A7J9JLS7_9ROSI</name>
<dbReference type="Proteomes" id="UP000593575">
    <property type="component" value="Unassembled WGS sequence"/>
</dbReference>
<dbReference type="EMBL" id="JABFAE010000008">
    <property type="protein sequence ID" value="MBA0835116.1"/>
    <property type="molecule type" value="Genomic_DNA"/>
</dbReference>
<evidence type="ECO:0000256" key="1">
    <source>
        <dbReference type="SAM" id="MobiDB-lite"/>
    </source>
</evidence>
<protein>
    <submittedName>
        <fullName evidence="2">Uncharacterized protein</fullName>
    </submittedName>
</protein>
<feature type="region of interest" description="Disordered" evidence="1">
    <location>
        <begin position="19"/>
        <end position="39"/>
    </location>
</feature>
<dbReference type="AlphaFoldDB" id="A0A7J9JLS7"/>
<sequence>MWVPHRRWSRNNRLLLSPMINRRNPRRRTGALSAERRLD</sequence>
<evidence type="ECO:0000313" key="3">
    <source>
        <dbReference type="Proteomes" id="UP000593575"/>
    </source>
</evidence>
<comment type="caution">
    <text evidence="2">The sequence shown here is derived from an EMBL/GenBank/DDBJ whole genome shotgun (WGS) entry which is preliminary data.</text>
</comment>
<organism evidence="2 3">
    <name type="scientific">Gossypium armourianum</name>
    <dbReference type="NCBI Taxonomy" id="34283"/>
    <lineage>
        <taxon>Eukaryota</taxon>
        <taxon>Viridiplantae</taxon>
        <taxon>Streptophyta</taxon>
        <taxon>Embryophyta</taxon>
        <taxon>Tracheophyta</taxon>
        <taxon>Spermatophyta</taxon>
        <taxon>Magnoliopsida</taxon>
        <taxon>eudicotyledons</taxon>
        <taxon>Gunneridae</taxon>
        <taxon>Pentapetalae</taxon>
        <taxon>rosids</taxon>
        <taxon>malvids</taxon>
        <taxon>Malvales</taxon>
        <taxon>Malvaceae</taxon>
        <taxon>Malvoideae</taxon>
        <taxon>Gossypium</taxon>
    </lineage>
</organism>
<gene>
    <name evidence="2" type="ORF">Goarm_007419</name>
</gene>
<proteinExistence type="predicted"/>
<keyword evidence="3" id="KW-1185">Reference proteome</keyword>
<evidence type="ECO:0000313" key="2">
    <source>
        <dbReference type="EMBL" id="MBA0835116.1"/>
    </source>
</evidence>